<feature type="compositionally biased region" description="Polar residues" evidence="2">
    <location>
        <begin position="140"/>
        <end position="152"/>
    </location>
</feature>
<feature type="region of interest" description="Disordered" evidence="2">
    <location>
        <begin position="66"/>
        <end position="156"/>
    </location>
</feature>
<feature type="region of interest" description="Disordered" evidence="2">
    <location>
        <begin position="313"/>
        <end position="370"/>
    </location>
</feature>
<keyword evidence="5" id="KW-1185">Reference proteome</keyword>
<feature type="compositionally biased region" description="Polar residues" evidence="2">
    <location>
        <begin position="318"/>
        <end position="334"/>
    </location>
</feature>
<evidence type="ECO:0000256" key="2">
    <source>
        <dbReference type="SAM" id="MobiDB-lite"/>
    </source>
</evidence>
<reference evidence="4 5" key="1">
    <citation type="journal article" date="2022" name="Nat. Plants">
        <title>Genomes of leafy and leafless Platanthera orchids illuminate the evolution of mycoheterotrophy.</title>
        <authorList>
            <person name="Li M.H."/>
            <person name="Liu K.W."/>
            <person name="Li Z."/>
            <person name="Lu H.C."/>
            <person name="Ye Q.L."/>
            <person name="Zhang D."/>
            <person name="Wang J.Y."/>
            <person name="Li Y.F."/>
            <person name="Zhong Z.M."/>
            <person name="Liu X."/>
            <person name="Yu X."/>
            <person name="Liu D.K."/>
            <person name="Tu X.D."/>
            <person name="Liu B."/>
            <person name="Hao Y."/>
            <person name="Liao X.Y."/>
            <person name="Jiang Y.T."/>
            <person name="Sun W.H."/>
            <person name="Chen J."/>
            <person name="Chen Y.Q."/>
            <person name="Ai Y."/>
            <person name="Zhai J.W."/>
            <person name="Wu S.S."/>
            <person name="Zhou Z."/>
            <person name="Hsiao Y.Y."/>
            <person name="Wu W.L."/>
            <person name="Chen Y.Y."/>
            <person name="Lin Y.F."/>
            <person name="Hsu J.L."/>
            <person name="Li C.Y."/>
            <person name="Wang Z.W."/>
            <person name="Zhao X."/>
            <person name="Zhong W.Y."/>
            <person name="Ma X.K."/>
            <person name="Ma L."/>
            <person name="Huang J."/>
            <person name="Chen G.Z."/>
            <person name="Huang M.Z."/>
            <person name="Huang L."/>
            <person name="Peng D.H."/>
            <person name="Luo Y.B."/>
            <person name="Zou S.Q."/>
            <person name="Chen S.P."/>
            <person name="Lan S."/>
            <person name="Tsai W.C."/>
            <person name="Van de Peer Y."/>
            <person name="Liu Z.J."/>
        </authorList>
    </citation>
    <scope>NUCLEOTIDE SEQUENCE [LARGE SCALE GENOMIC DNA]</scope>
    <source>
        <strain evidence="4">Lor287</strain>
    </source>
</reference>
<feature type="domain" description="Remorin C-terminal" evidence="3">
    <location>
        <begin position="423"/>
        <end position="526"/>
    </location>
</feature>
<evidence type="ECO:0000313" key="4">
    <source>
        <dbReference type="EMBL" id="KAK8957366.1"/>
    </source>
</evidence>
<evidence type="ECO:0000259" key="3">
    <source>
        <dbReference type="Pfam" id="PF03763"/>
    </source>
</evidence>
<gene>
    <name evidence="4" type="ORF">KSP39_PZI000403</name>
</gene>
<dbReference type="EMBL" id="JBBWWQ010000001">
    <property type="protein sequence ID" value="KAK8957366.1"/>
    <property type="molecule type" value="Genomic_DNA"/>
</dbReference>
<dbReference type="Proteomes" id="UP001418222">
    <property type="component" value="Unassembled WGS sequence"/>
</dbReference>
<dbReference type="InterPro" id="IPR005516">
    <property type="entry name" value="Remorin_C"/>
</dbReference>
<feature type="compositionally biased region" description="Polar residues" evidence="2">
    <location>
        <begin position="84"/>
        <end position="95"/>
    </location>
</feature>
<organism evidence="4 5">
    <name type="scientific">Platanthera zijinensis</name>
    <dbReference type="NCBI Taxonomy" id="2320716"/>
    <lineage>
        <taxon>Eukaryota</taxon>
        <taxon>Viridiplantae</taxon>
        <taxon>Streptophyta</taxon>
        <taxon>Embryophyta</taxon>
        <taxon>Tracheophyta</taxon>
        <taxon>Spermatophyta</taxon>
        <taxon>Magnoliopsida</taxon>
        <taxon>Liliopsida</taxon>
        <taxon>Asparagales</taxon>
        <taxon>Orchidaceae</taxon>
        <taxon>Orchidoideae</taxon>
        <taxon>Orchideae</taxon>
        <taxon>Orchidinae</taxon>
        <taxon>Platanthera</taxon>
    </lineage>
</organism>
<accession>A0AAP0C0W0</accession>
<comment type="caution">
    <text evidence="4">The sequence shown here is derived from an EMBL/GenBank/DDBJ whole genome shotgun (WGS) entry which is preliminary data.</text>
</comment>
<dbReference type="PANTHER" id="PTHR31471">
    <property type="entry name" value="OS02G0116800 PROTEIN"/>
    <property type="match status" value="1"/>
</dbReference>
<evidence type="ECO:0000313" key="5">
    <source>
        <dbReference type="Proteomes" id="UP001418222"/>
    </source>
</evidence>
<dbReference type="PANTHER" id="PTHR31471:SF49">
    <property type="entry name" value="REMORIN FAMILY PROTEIN"/>
    <property type="match status" value="1"/>
</dbReference>
<protein>
    <recommendedName>
        <fullName evidence="3">Remorin C-terminal domain-containing protein</fullName>
    </recommendedName>
</protein>
<name>A0AAP0C0W0_9ASPA</name>
<comment type="similarity">
    <text evidence="1">Belongs to the remorin family.</text>
</comment>
<feature type="compositionally biased region" description="Basic and acidic residues" evidence="2">
    <location>
        <begin position="70"/>
        <end position="79"/>
    </location>
</feature>
<dbReference type="Pfam" id="PF03763">
    <property type="entry name" value="Remorin_C"/>
    <property type="match status" value="1"/>
</dbReference>
<sequence>MDYERIHKVQLGVISPSKLRMKLLGAQHMKMKEGGTSSRASPSKLDTENAKINLLVGDLDDEACPKSHKKEFSTRELSGHGHGHQTQSSMSTGNSLYKGISDARCARNQNDSSSTSSQTKPGNNFGIAHPMKHQEEDNSNYDSGHESATASNFEFHGGGRIAHHPVIGPFSRQIPSKWNDAEKWLVNRQGGQENGLKKGSAQFRVANSIWARIAPESMIAEQKPAMIQPAASNTDSQNITDKFSFISQGLRSSFVSSNDASFSTDPSQAGADLGIFVRIPKDLSKESSVSCSFPCGTADIHAKLPISMRDIGTEMTPIPSQEPSRTGTPIENLTPSRSPTSSIPSSPGKRSSTVDMMPTTNDNKENDKNGGKKIELSERELQLKTRKEIAALGLQLGKLNIASWAGKDAEPSIDEEDRLKQQYETRAAAWLEAEKSKHMARYKGEEIKIQAWESYQRAKCEAKMRKVEIQTTNMRTQAEATIAEKLRATEQTVEKKRANAEAKMNYRAAKTSQQAEQIRQSGRLPSDVRCWSCFL</sequence>
<evidence type="ECO:0000256" key="1">
    <source>
        <dbReference type="ARBA" id="ARBA00005711"/>
    </source>
</evidence>
<proteinExistence type="inferred from homology"/>
<dbReference type="AlphaFoldDB" id="A0AAP0C0W0"/>
<feature type="compositionally biased region" description="Low complexity" evidence="2">
    <location>
        <begin position="335"/>
        <end position="351"/>
    </location>
</feature>